<dbReference type="SUPFAM" id="SSF116726">
    <property type="entry name" value="TrkA C-terminal domain-like"/>
    <property type="match status" value="2"/>
</dbReference>
<dbReference type="Proteomes" id="UP000823886">
    <property type="component" value="Unassembled WGS sequence"/>
</dbReference>
<reference evidence="11" key="1">
    <citation type="journal article" date="2021" name="PeerJ">
        <title>Extensive microbial diversity within the chicken gut microbiome revealed by metagenomics and culture.</title>
        <authorList>
            <person name="Gilroy R."/>
            <person name="Ravi A."/>
            <person name="Getino M."/>
            <person name="Pursley I."/>
            <person name="Horton D.L."/>
            <person name="Alikhan N.F."/>
            <person name="Baker D."/>
            <person name="Gharbi K."/>
            <person name="Hall N."/>
            <person name="Watson M."/>
            <person name="Adriaenssens E.M."/>
            <person name="Foster-Nyarko E."/>
            <person name="Jarju S."/>
            <person name="Secka A."/>
            <person name="Antonio M."/>
            <person name="Oren A."/>
            <person name="Chaudhuri R.R."/>
            <person name="La Ragione R."/>
            <person name="Hildebrand F."/>
            <person name="Pallen M.J."/>
        </authorList>
    </citation>
    <scope>NUCLEOTIDE SEQUENCE</scope>
    <source>
        <strain evidence="11">ChiBcec2-3848</strain>
    </source>
</reference>
<sequence>MTHFLLFSGIVIILCLFMNRFTDKIPVPSLIFFLLLGMCFGVDGLLRIPFDDYSLSETICSTCLVFIMFYGGFGTNLKAARPVAAPAFLLSTIGVVLTAALVGVFVHGVFGLDWLPSFLIGSVISSTDAASVFSVLRSQKLALKNHTDSMLELESGSNDPVSYMLTILLVAVMTGRDVSVPMTLFLQLALGIAGGILIGWLAEFFLNHYSGLSSPGRTIFLFSTALIAYALPAVLGGNGYLSVYFCGIFLGNHYLPEKRAMVHFFDVLTEVSQMAIFFLLGLLVTPSNLPQVFLPALMITLVLTFAARPLSVAAVLLPFRVSLRQIGLVSFAGLRGVASIVFSIYVVLEGVSVSYNLFNLVFVIVLLSLSFQGTLLPLVSRKLDMIDPNTDVLKTFNDYQEESDVAFVKVHISRDHPYTGKQLKNLTLPKELLAVLLLRREQTLLPSGDTLLQEGDLLVLAAPEFTDRSNLTLHESVVSKNHRLNGKLLKDLPKDNHFLIIMIKRGDSTIIPNGNTRIQAEDVLVFART</sequence>
<feature type="transmembrane region" description="Helical" evidence="9">
    <location>
        <begin position="54"/>
        <end position="73"/>
    </location>
</feature>
<evidence type="ECO:0000256" key="3">
    <source>
        <dbReference type="ARBA" id="ARBA00022449"/>
    </source>
</evidence>
<evidence type="ECO:0000256" key="6">
    <source>
        <dbReference type="ARBA" id="ARBA00022989"/>
    </source>
</evidence>
<dbReference type="GO" id="GO:0015297">
    <property type="term" value="F:antiporter activity"/>
    <property type="evidence" value="ECO:0007669"/>
    <property type="project" value="UniProtKB-KW"/>
</dbReference>
<protein>
    <submittedName>
        <fullName evidence="11">Potassium/proton antiporter</fullName>
    </submittedName>
</protein>
<evidence type="ECO:0000256" key="4">
    <source>
        <dbReference type="ARBA" id="ARBA00022475"/>
    </source>
</evidence>
<evidence type="ECO:0000256" key="8">
    <source>
        <dbReference type="ARBA" id="ARBA00023136"/>
    </source>
</evidence>
<feature type="transmembrane region" description="Helical" evidence="9">
    <location>
        <begin position="6"/>
        <end position="22"/>
    </location>
</feature>
<dbReference type="PROSITE" id="PS51202">
    <property type="entry name" value="RCK_C"/>
    <property type="match status" value="2"/>
</dbReference>
<evidence type="ECO:0000256" key="1">
    <source>
        <dbReference type="ARBA" id="ARBA00004651"/>
    </source>
</evidence>
<feature type="domain" description="RCK C-terminal" evidence="10">
    <location>
        <begin position="460"/>
        <end position="529"/>
    </location>
</feature>
<evidence type="ECO:0000256" key="5">
    <source>
        <dbReference type="ARBA" id="ARBA00022692"/>
    </source>
</evidence>
<dbReference type="GO" id="GO:0005886">
    <property type="term" value="C:plasma membrane"/>
    <property type="evidence" value="ECO:0007669"/>
    <property type="project" value="UniProtKB-SubCell"/>
</dbReference>
<feature type="transmembrane region" description="Helical" evidence="9">
    <location>
        <begin position="29"/>
        <end position="48"/>
    </location>
</feature>
<evidence type="ECO:0000256" key="2">
    <source>
        <dbReference type="ARBA" id="ARBA00022448"/>
    </source>
</evidence>
<dbReference type="PANTHER" id="PTHR32507">
    <property type="entry name" value="NA(+)/H(+) ANTIPORTER 1"/>
    <property type="match status" value="1"/>
</dbReference>
<dbReference type="Pfam" id="PF00999">
    <property type="entry name" value="Na_H_Exchanger"/>
    <property type="match status" value="1"/>
</dbReference>
<keyword evidence="6 9" id="KW-1133">Transmembrane helix</keyword>
<evidence type="ECO:0000259" key="10">
    <source>
        <dbReference type="PROSITE" id="PS51202"/>
    </source>
</evidence>
<evidence type="ECO:0000256" key="7">
    <source>
        <dbReference type="ARBA" id="ARBA00023065"/>
    </source>
</evidence>
<keyword evidence="4" id="KW-1003">Cell membrane</keyword>
<feature type="transmembrane region" description="Helical" evidence="9">
    <location>
        <begin position="262"/>
        <end position="284"/>
    </location>
</feature>
<name>A0A9D2TAZ3_9FIRM</name>
<dbReference type="GO" id="GO:0008324">
    <property type="term" value="F:monoatomic cation transmembrane transporter activity"/>
    <property type="evidence" value="ECO:0007669"/>
    <property type="project" value="InterPro"/>
</dbReference>
<keyword evidence="5 9" id="KW-0812">Transmembrane</keyword>
<evidence type="ECO:0000313" key="12">
    <source>
        <dbReference type="Proteomes" id="UP000823886"/>
    </source>
</evidence>
<gene>
    <name evidence="11" type="ORF">H9753_09350</name>
</gene>
<feature type="transmembrane region" description="Helical" evidence="9">
    <location>
        <begin position="184"/>
        <end position="206"/>
    </location>
</feature>
<keyword evidence="8 9" id="KW-0472">Membrane</keyword>
<feature type="domain" description="RCK C-terminal" evidence="10">
    <location>
        <begin position="394"/>
        <end position="459"/>
    </location>
</feature>
<feature type="transmembrane region" description="Helical" evidence="9">
    <location>
        <begin position="85"/>
        <end position="108"/>
    </location>
</feature>
<comment type="caution">
    <text evidence="11">The sequence shown here is derived from an EMBL/GenBank/DDBJ whole genome shotgun (WGS) entry which is preliminary data.</text>
</comment>
<dbReference type="Pfam" id="PF02080">
    <property type="entry name" value="TrkA_C"/>
    <property type="match status" value="2"/>
</dbReference>
<accession>A0A9D2TAZ3</accession>
<dbReference type="GO" id="GO:0006813">
    <property type="term" value="P:potassium ion transport"/>
    <property type="evidence" value="ECO:0007669"/>
    <property type="project" value="InterPro"/>
</dbReference>
<dbReference type="InterPro" id="IPR036721">
    <property type="entry name" value="RCK_C_sf"/>
</dbReference>
<evidence type="ECO:0000256" key="9">
    <source>
        <dbReference type="SAM" id="Phobius"/>
    </source>
</evidence>
<feature type="transmembrane region" description="Helical" evidence="9">
    <location>
        <begin position="114"/>
        <end position="136"/>
    </location>
</feature>
<dbReference type="NCBIfam" id="NF003715">
    <property type="entry name" value="PRK05326.1-2"/>
    <property type="match status" value="1"/>
</dbReference>
<dbReference type="AlphaFoldDB" id="A0A9D2TAZ3"/>
<evidence type="ECO:0000313" key="11">
    <source>
        <dbReference type="EMBL" id="HJC63805.1"/>
    </source>
</evidence>
<reference evidence="11" key="2">
    <citation type="submission" date="2021-04" db="EMBL/GenBank/DDBJ databases">
        <authorList>
            <person name="Gilroy R."/>
        </authorList>
    </citation>
    <scope>NUCLEOTIDE SEQUENCE</scope>
    <source>
        <strain evidence="11">ChiBcec2-3848</strain>
    </source>
</reference>
<keyword evidence="2" id="KW-0813">Transport</keyword>
<feature type="transmembrane region" description="Helical" evidence="9">
    <location>
        <begin position="326"/>
        <end position="348"/>
    </location>
</feature>
<proteinExistence type="predicted"/>
<organism evidence="11 12">
    <name type="scientific">Candidatus Blautia merdavium</name>
    <dbReference type="NCBI Taxonomy" id="2838494"/>
    <lineage>
        <taxon>Bacteria</taxon>
        <taxon>Bacillati</taxon>
        <taxon>Bacillota</taxon>
        <taxon>Clostridia</taxon>
        <taxon>Lachnospirales</taxon>
        <taxon>Lachnospiraceae</taxon>
        <taxon>Blautia</taxon>
    </lineage>
</organism>
<dbReference type="InterPro" id="IPR006153">
    <property type="entry name" value="Cation/H_exchanger_TM"/>
</dbReference>
<feature type="transmembrane region" description="Helical" evidence="9">
    <location>
        <begin position="360"/>
        <end position="379"/>
    </location>
</feature>
<feature type="transmembrane region" description="Helical" evidence="9">
    <location>
        <begin position="296"/>
        <end position="319"/>
    </location>
</feature>
<dbReference type="NCBIfam" id="NF003716">
    <property type="entry name" value="PRK05326.1-3"/>
    <property type="match status" value="1"/>
</dbReference>
<dbReference type="GO" id="GO:1902600">
    <property type="term" value="P:proton transmembrane transport"/>
    <property type="evidence" value="ECO:0007669"/>
    <property type="project" value="InterPro"/>
</dbReference>
<dbReference type="PANTHER" id="PTHR32507:SF7">
    <property type="entry name" value="K(+)_H(+) ANTIPORTER NHAP2"/>
    <property type="match status" value="1"/>
</dbReference>
<keyword evidence="3" id="KW-0050">Antiport</keyword>
<dbReference type="Gene3D" id="1.20.1530.20">
    <property type="match status" value="1"/>
</dbReference>
<comment type="subcellular location">
    <subcellularLocation>
        <location evidence="1">Cell membrane</location>
        <topology evidence="1">Multi-pass membrane protein</topology>
    </subcellularLocation>
</comment>
<dbReference type="Gene3D" id="3.30.70.1450">
    <property type="entry name" value="Regulator of K+ conductance, C-terminal domain"/>
    <property type="match status" value="2"/>
</dbReference>
<dbReference type="InterPro" id="IPR006037">
    <property type="entry name" value="RCK_C"/>
</dbReference>
<dbReference type="EMBL" id="DWVZ01000127">
    <property type="protein sequence ID" value="HJC63805.1"/>
    <property type="molecule type" value="Genomic_DNA"/>
</dbReference>
<feature type="transmembrane region" description="Helical" evidence="9">
    <location>
        <begin position="226"/>
        <end position="250"/>
    </location>
</feature>
<dbReference type="InterPro" id="IPR038770">
    <property type="entry name" value="Na+/solute_symporter_sf"/>
</dbReference>
<keyword evidence="7" id="KW-0406">Ion transport</keyword>